<evidence type="ECO:0000313" key="2">
    <source>
        <dbReference type="Proteomes" id="UP000218334"/>
    </source>
</evidence>
<keyword evidence="2" id="KW-1185">Reference proteome</keyword>
<proteinExistence type="predicted"/>
<name>A0A2H3B874_9AGAR</name>
<accession>A0A2H3B874</accession>
<organism evidence="1 2">
    <name type="scientific">Armillaria solidipes</name>
    <dbReference type="NCBI Taxonomy" id="1076256"/>
    <lineage>
        <taxon>Eukaryota</taxon>
        <taxon>Fungi</taxon>
        <taxon>Dikarya</taxon>
        <taxon>Basidiomycota</taxon>
        <taxon>Agaricomycotina</taxon>
        <taxon>Agaricomycetes</taxon>
        <taxon>Agaricomycetidae</taxon>
        <taxon>Agaricales</taxon>
        <taxon>Marasmiineae</taxon>
        <taxon>Physalacriaceae</taxon>
        <taxon>Armillaria</taxon>
    </lineage>
</organism>
<sequence>MHLAMMGHHRNPGHNPFPSSDHVGATTFDFDVVGNGRAHALAEKMTASVYVFGAEMRNERILGVRQRNKSSSSPLHRILDRRQKDGISLRWWGCEDGLVPSSQVFADVLGVVEEERKLGGQARLPDPAWSSAGIACRCWMNKVAVTTAVAILSHNENTKKGNQVRTTHEFYAIPPNRKSPRIGRVCIQTYRMTVVEEKEACRENVQSVLPLYVL</sequence>
<dbReference type="AlphaFoldDB" id="A0A2H3B874"/>
<dbReference type="EMBL" id="KZ293509">
    <property type="protein sequence ID" value="PBK59236.1"/>
    <property type="molecule type" value="Genomic_DNA"/>
</dbReference>
<reference evidence="2" key="1">
    <citation type="journal article" date="2017" name="Nat. Ecol. Evol.">
        <title>Genome expansion and lineage-specific genetic innovations in the forest pathogenic fungi Armillaria.</title>
        <authorList>
            <person name="Sipos G."/>
            <person name="Prasanna A.N."/>
            <person name="Walter M.C."/>
            <person name="O'Connor E."/>
            <person name="Balint B."/>
            <person name="Krizsan K."/>
            <person name="Kiss B."/>
            <person name="Hess J."/>
            <person name="Varga T."/>
            <person name="Slot J."/>
            <person name="Riley R."/>
            <person name="Boka B."/>
            <person name="Rigling D."/>
            <person name="Barry K."/>
            <person name="Lee J."/>
            <person name="Mihaltcheva S."/>
            <person name="LaButti K."/>
            <person name="Lipzen A."/>
            <person name="Waldron R."/>
            <person name="Moloney N.M."/>
            <person name="Sperisen C."/>
            <person name="Kredics L."/>
            <person name="Vagvoelgyi C."/>
            <person name="Patrignani A."/>
            <person name="Fitzpatrick D."/>
            <person name="Nagy I."/>
            <person name="Doyle S."/>
            <person name="Anderson J.B."/>
            <person name="Grigoriev I.V."/>
            <person name="Gueldener U."/>
            <person name="Muensterkoetter M."/>
            <person name="Nagy L.G."/>
        </authorList>
    </citation>
    <scope>NUCLEOTIDE SEQUENCE [LARGE SCALE GENOMIC DNA]</scope>
    <source>
        <strain evidence="2">28-4</strain>
    </source>
</reference>
<dbReference type="Proteomes" id="UP000218334">
    <property type="component" value="Unassembled WGS sequence"/>
</dbReference>
<gene>
    <name evidence="1" type="ORF">ARMSODRAFT_983193</name>
</gene>
<protein>
    <submittedName>
        <fullName evidence="1">Uncharacterized protein</fullName>
    </submittedName>
</protein>
<evidence type="ECO:0000313" key="1">
    <source>
        <dbReference type="EMBL" id="PBK59236.1"/>
    </source>
</evidence>